<gene>
    <name evidence="4" type="ORF">SPSYN_00408</name>
</gene>
<protein>
    <submittedName>
        <fullName evidence="4">5,6-dimethylbenzimidazole synthase</fullName>
        <ecNumber evidence="4">1.13.11.79</ecNumber>
    </submittedName>
</protein>
<keyword evidence="2 4" id="KW-0560">Oxidoreductase</keyword>
<dbReference type="RefSeq" id="WP_161820822.1">
    <property type="nucleotide sequence ID" value="NZ_LSRS01000001.1"/>
</dbReference>
<dbReference type="PANTHER" id="PTHR43673:SF10">
    <property type="entry name" value="NADH DEHYDROGENASE_NAD(P)H NITROREDUCTASE XCC3605-RELATED"/>
    <property type="match status" value="1"/>
</dbReference>
<dbReference type="Pfam" id="PF00881">
    <property type="entry name" value="Nitroreductase"/>
    <property type="match status" value="1"/>
</dbReference>
<feature type="domain" description="Nitroreductase" evidence="3">
    <location>
        <begin position="7"/>
        <end position="167"/>
    </location>
</feature>
<dbReference type="Proteomes" id="UP000798488">
    <property type="component" value="Unassembled WGS sequence"/>
</dbReference>
<keyword evidence="5" id="KW-1185">Reference proteome</keyword>
<dbReference type="AlphaFoldDB" id="A0A9D2WSR3"/>
<comment type="caution">
    <text evidence="4">The sequence shown here is derived from an EMBL/GenBank/DDBJ whole genome shotgun (WGS) entry which is preliminary data.</text>
</comment>
<evidence type="ECO:0000313" key="4">
    <source>
        <dbReference type="EMBL" id="KAF1086689.1"/>
    </source>
</evidence>
<proteinExistence type="inferred from homology"/>
<dbReference type="PANTHER" id="PTHR43673">
    <property type="entry name" value="NAD(P)H NITROREDUCTASE YDGI-RELATED"/>
    <property type="match status" value="1"/>
</dbReference>
<comment type="similarity">
    <text evidence="1">Belongs to the nitroreductase family.</text>
</comment>
<dbReference type="SUPFAM" id="SSF55469">
    <property type="entry name" value="FMN-dependent nitroreductase-like"/>
    <property type="match status" value="1"/>
</dbReference>
<dbReference type="GO" id="GO:0102919">
    <property type="term" value="F:5,6-dimethylbenzimidazole synthase activity"/>
    <property type="evidence" value="ECO:0007669"/>
    <property type="project" value="UniProtKB-EC"/>
</dbReference>
<dbReference type="EMBL" id="LSRS01000001">
    <property type="protein sequence ID" value="KAF1086689.1"/>
    <property type="molecule type" value="Genomic_DNA"/>
</dbReference>
<evidence type="ECO:0000256" key="1">
    <source>
        <dbReference type="ARBA" id="ARBA00007118"/>
    </source>
</evidence>
<dbReference type="OrthoDB" id="9812105at2"/>
<organism evidence="4 5">
    <name type="scientific">Sporotomaculum syntrophicum</name>
    <dbReference type="NCBI Taxonomy" id="182264"/>
    <lineage>
        <taxon>Bacteria</taxon>
        <taxon>Bacillati</taxon>
        <taxon>Bacillota</taxon>
        <taxon>Clostridia</taxon>
        <taxon>Eubacteriales</taxon>
        <taxon>Desulfallaceae</taxon>
        <taxon>Sporotomaculum</taxon>
    </lineage>
</organism>
<sequence>MDVVAAIEARRSIRAFQNKIIPKDTIARMLELSTKAPSGKNRQPWRFAVLQGNKKEELAKVMHNAITQLKQSNKDTGSCELSIHTIREAPVVILVFNGFSKAEKGYRHYTLLMDIQSIGAAVQNLLLAAQDFGLGTCWICDVFYCPEEICSWLNRQDELVAAVAIGYPNESPAPRPSRLVPEVTTWLD</sequence>
<dbReference type="CDD" id="cd02136">
    <property type="entry name" value="PnbA_NfnB-like"/>
    <property type="match status" value="1"/>
</dbReference>
<accession>A0A9D2WSR3</accession>
<evidence type="ECO:0000256" key="2">
    <source>
        <dbReference type="ARBA" id="ARBA00023002"/>
    </source>
</evidence>
<dbReference type="InterPro" id="IPR029479">
    <property type="entry name" value="Nitroreductase"/>
</dbReference>
<reference evidence="4" key="1">
    <citation type="submission" date="2016-02" db="EMBL/GenBank/DDBJ databases">
        <title>Draft Genome Sequence of Sporotomaculum syntrophicum Strain FB, a Syntrophic Benzoate Degrader.</title>
        <authorList>
            <person name="Nobu M.K."/>
            <person name="Narihiro T."/>
            <person name="Qiu Y.-L."/>
            <person name="Ohashi A."/>
            <person name="Liu W.-T."/>
            <person name="Yuji S."/>
        </authorList>
    </citation>
    <scope>NUCLEOTIDE SEQUENCE</scope>
    <source>
        <strain evidence="4">FB</strain>
    </source>
</reference>
<evidence type="ECO:0000259" key="3">
    <source>
        <dbReference type="Pfam" id="PF00881"/>
    </source>
</evidence>
<evidence type="ECO:0000313" key="5">
    <source>
        <dbReference type="Proteomes" id="UP000798488"/>
    </source>
</evidence>
<dbReference type="Gene3D" id="3.40.109.10">
    <property type="entry name" value="NADH Oxidase"/>
    <property type="match status" value="1"/>
</dbReference>
<dbReference type="EC" id="1.13.11.79" evidence="4"/>
<name>A0A9D2WSR3_9FIRM</name>
<dbReference type="InterPro" id="IPR000415">
    <property type="entry name" value="Nitroreductase-like"/>
</dbReference>